<dbReference type="PRINTS" id="PR00080">
    <property type="entry name" value="SDRFAMILY"/>
</dbReference>
<evidence type="ECO:0000256" key="1">
    <source>
        <dbReference type="ARBA" id="ARBA00006484"/>
    </source>
</evidence>
<name>A0A6M0CE72_9FLAO</name>
<dbReference type="PRINTS" id="PR00081">
    <property type="entry name" value="GDHRDH"/>
</dbReference>
<dbReference type="InterPro" id="IPR036291">
    <property type="entry name" value="NAD(P)-bd_dom_sf"/>
</dbReference>
<dbReference type="EMBL" id="JAABOQ010000001">
    <property type="protein sequence ID" value="NER16126.1"/>
    <property type="molecule type" value="Genomic_DNA"/>
</dbReference>
<comment type="similarity">
    <text evidence="1 2">Belongs to the short-chain dehydrogenases/reductases (SDR) family.</text>
</comment>
<dbReference type="GO" id="GO:0032787">
    <property type="term" value="P:monocarboxylic acid metabolic process"/>
    <property type="evidence" value="ECO:0007669"/>
    <property type="project" value="UniProtKB-ARBA"/>
</dbReference>
<sequence length="264" mass="28509">MELNLRGKTAFISGSTSGIGFATALTLLQEGASVIINGRNQEGINNALERLKSQFPQSNINGIAADFSNPKEVQLLIEKLPNIDILINNVGIYKSQTFFETTDDDWQNQMEVNLMSGVRLSRNLLPKMLERNWGRILFISSECASLVPEDLIAYSTTKASLLAISRGLAQLTKGKGVTVNTIIPGSTLTEGAVDFLEDVAEKENKTKEVVANDFFKEVRTSSLLQRFASVDEVASTITYYSSPLAAATNGAAIKIDGGSIGGIL</sequence>
<dbReference type="RefSeq" id="WP_164029378.1">
    <property type="nucleotide sequence ID" value="NZ_JAABOQ010000001.1"/>
</dbReference>
<dbReference type="PROSITE" id="PS00061">
    <property type="entry name" value="ADH_SHORT"/>
    <property type="match status" value="1"/>
</dbReference>
<comment type="caution">
    <text evidence="3">The sequence shown here is derived from an EMBL/GenBank/DDBJ whole genome shotgun (WGS) entry which is preliminary data.</text>
</comment>
<protein>
    <submittedName>
        <fullName evidence="3">SDR family NAD(P)-dependent oxidoreductase</fullName>
    </submittedName>
</protein>
<dbReference type="PANTHER" id="PTHR42879:SF6">
    <property type="entry name" value="NADPH-DEPENDENT REDUCTASE BACG"/>
    <property type="match status" value="1"/>
</dbReference>
<evidence type="ECO:0000313" key="3">
    <source>
        <dbReference type="EMBL" id="NER16126.1"/>
    </source>
</evidence>
<dbReference type="InterPro" id="IPR002347">
    <property type="entry name" value="SDR_fam"/>
</dbReference>
<evidence type="ECO:0000313" key="4">
    <source>
        <dbReference type="Proteomes" id="UP000474296"/>
    </source>
</evidence>
<dbReference type="SUPFAM" id="SSF51735">
    <property type="entry name" value="NAD(P)-binding Rossmann-fold domains"/>
    <property type="match status" value="1"/>
</dbReference>
<accession>A0A6M0CE72</accession>
<reference evidence="3 4" key="1">
    <citation type="submission" date="2020-01" db="EMBL/GenBank/DDBJ databases">
        <title>Spongiivirga citrea KCTC 32990T.</title>
        <authorList>
            <person name="Wang G."/>
        </authorList>
    </citation>
    <scope>NUCLEOTIDE SEQUENCE [LARGE SCALE GENOMIC DNA]</scope>
    <source>
        <strain evidence="3 4">KCTC 32990</strain>
    </source>
</reference>
<gene>
    <name evidence="3" type="ORF">GWK10_02835</name>
</gene>
<dbReference type="PANTHER" id="PTHR42879">
    <property type="entry name" value="3-OXOACYL-(ACYL-CARRIER-PROTEIN) REDUCTASE"/>
    <property type="match status" value="1"/>
</dbReference>
<dbReference type="Pfam" id="PF00106">
    <property type="entry name" value="adh_short"/>
    <property type="match status" value="1"/>
</dbReference>
<dbReference type="AlphaFoldDB" id="A0A6M0CE72"/>
<keyword evidence="4" id="KW-1185">Reference proteome</keyword>
<organism evidence="3 4">
    <name type="scientific">Spongiivirga citrea</name>
    <dbReference type="NCBI Taxonomy" id="1481457"/>
    <lineage>
        <taxon>Bacteria</taxon>
        <taxon>Pseudomonadati</taxon>
        <taxon>Bacteroidota</taxon>
        <taxon>Flavobacteriia</taxon>
        <taxon>Flavobacteriales</taxon>
        <taxon>Flavobacteriaceae</taxon>
        <taxon>Spongiivirga</taxon>
    </lineage>
</organism>
<dbReference type="Proteomes" id="UP000474296">
    <property type="component" value="Unassembled WGS sequence"/>
</dbReference>
<evidence type="ECO:0000256" key="2">
    <source>
        <dbReference type="RuleBase" id="RU000363"/>
    </source>
</evidence>
<dbReference type="InterPro" id="IPR020904">
    <property type="entry name" value="Sc_DH/Rdtase_CS"/>
</dbReference>
<dbReference type="Gene3D" id="3.40.50.720">
    <property type="entry name" value="NAD(P)-binding Rossmann-like Domain"/>
    <property type="match status" value="1"/>
</dbReference>
<dbReference type="InterPro" id="IPR050259">
    <property type="entry name" value="SDR"/>
</dbReference>
<proteinExistence type="inferred from homology"/>